<sequence length="585" mass="66948">MNSEYGYISHALNKEKLVVIVQKVSFSGFSIRRKIEFVSDNADLFGMNTSAMKNGLRLPVDYIHPEDRDDFENALHMATKSGSDFIYCCRVVGDDGKIYKVEIDVSFISKGETESVVEFIYRDAERIVAEQTVSIPDEDDDDEEVKKVVNDEARILDILIRNDLAGFFQNVSSAFDIYSSIVDNRGRILTRPIGPEGYLGDFYDLFERTQYKDFFNEIKRQITEKNEPFIMDMSECHPGSSISAAPVYVEGRHVATWLLCAYDETQSKVLRKIYKRQWDIAENVTTYVDNINANSNKALKLKKLEEDIERRIHQKEIISDAIMELSRGITGVGNLFKAAGKELNLDYIIMFGLMSMDSNVFEYKKGWFKNTRDRDIMGTTWTAGRYEDQGKIIRENGALVIDHNNMTNRIRVGIFRGKVRAVMIFPVIIDGITVAYVSFCENTRERVWTENEIEFAKEVSCVVARIIKFTDVEETSDMANKTLLELFNYLHAGIYVKDDKTGKVLFSNRTLNELIGYDFTGKDSAILIPPTGGVTGYPDSHNQDNVTNWRKYIDSLVKIVDVTEIKIKWLRGEPATVYIVRPVEN</sequence>
<protein>
    <submittedName>
        <fullName evidence="1">GAF domain-containing protein</fullName>
    </submittedName>
</protein>
<evidence type="ECO:0000313" key="1">
    <source>
        <dbReference type="EMBL" id="SJZ43143.1"/>
    </source>
</evidence>
<dbReference type="EMBL" id="FUXA01000004">
    <property type="protein sequence ID" value="SJZ43143.1"/>
    <property type="molecule type" value="Genomic_DNA"/>
</dbReference>
<evidence type="ECO:0000313" key="2">
    <source>
        <dbReference type="Proteomes" id="UP000189857"/>
    </source>
</evidence>
<dbReference type="InterPro" id="IPR035965">
    <property type="entry name" value="PAS-like_dom_sf"/>
</dbReference>
<dbReference type="OrthoDB" id="2018314at2"/>
<accession>A0A1T4KLA3</accession>
<gene>
    <name evidence="1" type="ORF">SAMN02745110_00452</name>
</gene>
<dbReference type="SUPFAM" id="SSF55781">
    <property type="entry name" value="GAF domain-like"/>
    <property type="match status" value="1"/>
</dbReference>
<dbReference type="SUPFAM" id="SSF55785">
    <property type="entry name" value="PYP-like sensor domain (PAS domain)"/>
    <property type="match status" value="1"/>
</dbReference>
<reference evidence="1 2" key="1">
    <citation type="submission" date="2017-02" db="EMBL/GenBank/DDBJ databases">
        <authorList>
            <person name="Peterson S.W."/>
        </authorList>
    </citation>
    <scope>NUCLEOTIDE SEQUENCE [LARGE SCALE GENOMIC DNA]</scope>
    <source>
        <strain evidence="1 2">ATCC 17233</strain>
    </source>
</reference>
<name>A0A1T4KLA3_9FIRM</name>
<proteinExistence type="predicted"/>
<dbReference type="AlphaFoldDB" id="A0A1T4KLA3"/>
<dbReference type="RefSeq" id="WP_078786125.1">
    <property type="nucleotide sequence ID" value="NZ_FMTO01000003.1"/>
</dbReference>
<organism evidence="1 2">
    <name type="scientific">Eubacterium ruminantium</name>
    <dbReference type="NCBI Taxonomy" id="42322"/>
    <lineage>
        <taxon>Bacteria</taxon>
        <taxon>Bacillati</taxon>
        <taxon>Bacillota</taxon>
        <taxon>Clostridia</taxon>
        <taxon>Eubacteriales</taxon>
        <taxon>Eubacteriaceae</taxon>
        <taxon>Eubacterium</taxon>
    </lineage>
</organism>
<dbReference type="Proteomes" id="UP000189857">
    <property type="component" value="Unassembled WGS sequence"/>
</dbReference>
<dbReference type="Gene3D" id="3.30.450.20">
    <property type="entry name" value="PAS domain"/>
    <property type="match status" value="1"/>
</dbReference>
<keyword evidence="2" id="KW-1185">Reference proteome</keyword>